<feature type="region of interest" description="Disordered" evidence="14">
    <location>
        <begin position="280"/>
        <end position="374"/>
    </location>
</feature>
<protein>
    <submittedName>
        <fullName evidence="17">Matrix metalloproteinase 2</fullName>
    </submittedName>
</protein>
<feature type="binding site" evidence="10">
    <location>
        <position position="232"/>
    </location>
    <ligand>
        <name>Zn(2+)</name>
        <dbReference type="ChEBI" id="CHEBI:29105"/>
        <label>2</label>
        <note>catalytic</note>
    </ligand>
</feature>
<feature type="repeat" description="Hemopexin" evidence="13">
    <location>
        <begin position="389"/>
        <end position="437"/>
    </location>
</feature>
<feature type="modified residue" description="Phosphotyrosine; by PKDCC" evidence="12">
    <location>
        <position position="474"/>
    </location>
</feature>
<dbReference type="InterPro" id="IPR006026">
    <property type="entry name" value="Peptidase_Metallo"/>
</dbReference>
<name>A0A348G5Y9_ODOMO</name>
<feature type="compositionally biased region" description="Low complexity" evidence="14">
    <location>
        <begin position="305"/>
        <end position="320"/>
    </location>
</feature>
<feature type="repeat" description="Hemopexin" evidence="13">
    <location>
        <begin position="487"/>
        <end position="535"/>
    </location>
</feature>
<dbReference type="Pfam" id="PF00045">
    <property type="entry name" value="Hemopexin"/>
    <property type="match status" value="3"/>
</dbReference>
<dbReference type="PIRSF" id="PIRSF001191">
    <property type="entry name" value="Peptidase_M10A_matrix"/>
    <property type="match status" value="1"/>
</dbReference>
<dbReference type="SMART" id="SM00120">
    <property type="entry name" value="HX"/>
    <property type="match status" value="4"/>
</dbReference>
<feature type="binding site" evidence="11">
    <location>
        <position position="178"/>
    </location>
    <ligand>
        <name>Zn(2+)</name>
        <dbReference type="ChEBI" id="CHEBI:29105"/>
        <label>1</label>
    </ligand>
</feature>
<feature type="chain" id="PRO_5016626561" evidence="15">
    <location>
        <begin position="27"/>
        <end position="629"/>
    </location>
</feature>
<feature type="binding site" evidence="11">
    <location>
        <position position="186"/>
    </location>
    <ligand>
        <name>Ca(2+)</name>
        <dbReference type="ChEBI" id="CHEBI:29108"/>
        <label>3</label>
    </ligand>
</feature>
<feature type="binding site" evidence="10">
    <location>
        <position position="242"/>
    </location>
    <ligand>
        <name>Zn(2+)</name>
        <dbReference type="ChEBI" id="CHEBI:29105"/>
        <label>2</label>
        <note>catalytic</note>
    </ligand>
</feature>
<proteinExistence type="evidence at transcript level"/>
<evidence type="ECO:0000256" key="13">
    <source>
        <dbReference type="PROSITE-ProRule" id="PRU01011"/>
    </source>
</evidence>
<evidence type="ECO:0000256" key="1">
    <source>
        <dbReference type="ARBA" id="ARBA00010370"/>
    </source>
</evidence>
<comment type="cofactor">
    <cofactor evidence="11">
        <name>Ca(2+)</name>
        <dbReference type="ChEBI" id="CHEBI:29108"/>
    </cofactor>
    <text evidence="11">Can bind about 5 Ca(2+) ions per subunit.</text>
</comment>
<feature type="binding site" evidence="10">
    <location>
        <position position="236"/>
    </location>
    <ligand>
        <name>Zn(2+)</name>
        <dbReference type="ChEBI" id="CHEBI:29105"/>
        <label>2</label>
        <note>catalytic</note>
    </ligand>
</feature>
<feature type="binding site" evidence="11">
    <location>
        <position position="185"/>
    </location>
    <ligand>
        <name>Ca(2+)</name>
        <dbReference type="ChEBI" id="CHEBI:29108"/>
        <label>3</label>
    </ligand>
</feature>
<dbReference type="GO" id="GO:0006508">
    <property type="term" value="P:proteolysis"/>
    <property type="evidence" value="ECO:0007669"/>
    <property type="project" value="UniProtKB-KW"/>
</dbReference>
<feature type="binding site" evidence="11">
    <location>
        <position position="208"/>
    </location>
    <ligand>
        <name>Ca(2+)</name>
        <dbReference type="ChEBI" id="CHEBI:29108"/>
        <label>3</label>
    </ligand>
</feature>
<dbReference type="EMBL" id="FX985527">
    <property type="protein sequence ID" value="BBF97862.1"/>
    <property type="molecule type" value="mRNA"/>
</dbReference>
<sequence length="629" mass="72012">MHPYEKMMRHVAVAVLLSLFASGTPGSSIYADDQMQNYLMRFGYLPQTDIETGNLRTEDQLRDAIRNLQRFGGIRVSGEIDEATQKLMKARRCGLPDHPDPRLSKTRHKRFTIHGQQWAHRNLTWSLRSEQPSGLDTGGVRLELSKALDLWARNSKLTFREINSDHADILIYFHRGYHGDGYPFDGRGQILAHAFFPGKDRGGDAHFDEEEIWLLQDDSNEEGTSLFAVAAHEFGHSLGLAHSSVQGALMYPWYQGLSPNYELPEDDRHGIQQMYGAPEGKLWANIPGGPPPPERPPPPPPTPPTTMTTTTTSTPSTYRPWRTRPTRPNHYPDDSRPRQPPSRYPQKPDYRPRKPQHRHHTVMTTSTTTMRPTPRFRHRWTPQQRDDVPDKCDTSYDAISIIRREVFVFKGRYLWRIGDQGIYEGYPAEISRLFNLPAGVDHVDAVYERSDKRIIFFIGRDYYVFNANFLEAGYPKPLTHLGLPASLEKVDGAMVWGYNGRTYFFSGSMYWRFDENVNYVELDYPRDISMFAGVGSNIDAVFQWKNGKTYFFKGKGFWEFDDLRMRVAHEKQKSSGPVWMGCPPEVETNDIETNFPRKSSIVSTSTASATTSILAMVAISFFKVILLSL</sequence>
<dbReference type="GO" id="GO:0031012">
    <property type="term" value="C:extracellular matrix"/>
    <property type="evidence" value="ECO:0007669"/>
    <property type="project" value="InterPro"/>
</dbReference>
<evidence type="ECO:0000256" key="7">
    <source>
        <dbReference type="ARBA" id="ARBA00023049"/>
    </source>
</evidence>
<feature type="binding site" evidence="11">
    <location>
        <position position="211"/>
    </location>
    <ligand>
        <name>Ca(2+)</name>
        <dbReference type="ChEBI" id="CHEBI:29108"/>
        <label>1</label>
    </ligand>
</feature>
<dbReference type="InterPro" id="IPR021190">
    <property type="entry name" value="Pept_M10A"/>
</dbReference>
<dbReference type="PANTHER" id="PTHR10201">
    <property type="entry name" value="MATRIX METALLOPROTEINASE"/>
    <property type="match status" value="1"/>
</dbReference>
<dbReference type="GO" id="GO:0008270">
    <property type="term" value="F:zinc ion binding"/>
    <property type="evidence" value="ECO:0007669"/>
    <property type="project" value="InterPro"/>
</dbReference>
<evidence type="ECO:0000256" key="15">
    <source>
        <dbReference type="SAM" id="SignalP"/>
    </source>
</evidence>
<feature type="binding site" evidence="11">
    <location>
        <position position="493"/>
    </location>
    <ligand>
        <name>Ca(2+)</name>
        <dbReference type="ChEBI" id="CHEBI:29108"/>
        <label>5</label>
    </ligand>
</feature>
<evidence type="ECO:0000256" key="12">
    <source>
        <dbReference type="PIRSR" id="PIRSR621190-4"/>
    </source>
</evidence>
<evidence type="ECO:0000256" key="9">
    <source>
        <dbReference type="PIRSR" id="PIRSR001191-1"/>
    </source>
</evidence>
<dbReference type="CDD" id="cd04278">
    <property type="entry name" value="ZnMc_MMP"/>
    <property type="match status" value="1"/>
</dbReference>
<feature type="binding site" evidence="11">
    <location>
        <position position="539"/>
    </location>
    <ligand>
        <name>Ca(2+)</name>
        <dbReference type="ChEBI" id="CHEBI:29108"/>
        <label>4</label>
    </ligand>
</feature>
<dbReference type="InterPro" id="IPR018487">
    <property type="entry name" value="Hemopexin-like_repeat"/>
</dbReference>
<dbReference type="GO" id="GO:0030198">
    <property type="term" value="P:extracellular matrix organization"/>
    <property type="evidence" value="ECO:0007669"/>
    <property type="project" value="TreeGrafter"/>
</dbReference>
<evidence type="ECO:0000256" key="3">
    <source>
        <dbReference type="ARBA" id="ARBA00022723"/>
    </source>
</evidence>
<keyword evidence="8" id="KW-0865">Zymogen</keyword>
<dbReference type="Gene3D" id="2.110.10.10">
    <property type="entry name" value="Hemopexin-like domain"/>
    <property type="match status" value="1"/>
</dbReference>
<dbReference type="Gene3D" id="3.40.390.10">
    <property type="entry name" value="Collagenase (Catalytic Domain)"/>
    <property type="match status" value="1"/>
</dbReference>
<evidence type="ECO:0000256" key="4">
    <source>
        <dbReference type="ARBA" id="ARBA00022737"/>
    </source>
</evidence>
<evidence type="ECO:0000256" key="10">
    <source>
        <dbReference type="PIRSR" id="PIRSR001191-2"/>
    </source>
</evidence>
<keyword evidence="4" id="KW-0677">Repeat</keyword>
<dbReference type="FunFam" id="3.40.390.10:FF:000022">
    <property type="entry name" value="Matrix metalloproteinase 1, isoform C"/>
    <property type="match status" value="1"/>
</dbReference>
<evidence type="ECO:0000256" key="2">
    <source>
        <dbReference type="ARBA" id="ARBA00022670"/>
    </source>
</evidence>
<feature type="binding site" description="in inhibited form" evidence="11">
    <location>
        <position position="93"/>
    </location>
    <ligand>
        <name>Zn(2+)</name>
        <dbReference type="ChEBI" id="CHEBI:29105"/>
        <label>2</label>
        <note>catalytic</note>
    </ligand>
</feature>
<feature type="domain" description="Peptidase metallopeptidase" evidence="16">
    <location>
        <begin position="114"/>
        <end position="277"/>
    </location>
</feature>
<dbReference type="AlphaFoldDB" id="A0A348G5Y9"/>
<accession>A0A348G5Y9</accession>
<dbReference type="CDD" id="cd00094">
    <property type="entry name" value="HX"/>
    <property type="match status" value="1"/>
</dbReference>
<keyword evidence="15" id="KW-0732">Signal</keyword>
<dbReference type="GO" id="GO:0030574">
    <property type="term" value="P:collagen catabolic process"/>
    <property type="evidence" value="ECO:0007669"/>
    <property type="project" value="TreeGrafter"/>
</dbReference>
<feature type="binding site" evidence="11">
    <location>
        <position position="399"/>
    </location>
    <ligand>
        <name>Ca(2+)</name>
        <dbReference type="ChEBI" id="CHEBI:29108"/>
        <label>5</label>
    </ligand>
</feature>
<evidence type="ECO:0000313" key="17">
    <source>
        <dbReference type="EMBL" id="BBF97862.1"/>
    </source>
</evidence>
<feature type="repeat" description="Hemopexin" evidence="13">
    <location>
        <begin position="440"/>
        <end position="485"/>
    </location>
</feature>
<evidence type="ECO:0000256" key="6">
    <source>
        <dbReference type="ARBA" id="ARBA00022833"/>
    </source>
</evidence>
<feature type="binding site" evidence="11">
    <location>
        <position position="204"/>
    </location>
    <ligand>
        <name>Ca(2+)</name>
        <dbReference type="ChEBI" id="CHEBI:29108"/>
        <label>2</label>
    </ligand>
</feature>
<dbReference type="SUPFAM" id="SSF55486">
    <property type="entry name" value="Metalloproteases ('zincins'), catalytic domain"/>
    <property type="match status" value="1"/>
</dbReference>
<keyword evidence="7" id="KW-0482">Metalloprotease</keyword>
<feature type="binding site" evidence="11">
    <location>
        <position position="444"/>
    </location>
    <ligand>
        <name>Ca(2+)</name>
        <dbReference type="ChEBI" id="CHEBI:29108"/>
        <label>4</label>
    </ligand>
</feature>
<feature type="binding site" evidence="11">
    <location>
        <position position="206"/>
    </location>
    <ligand>
        <name>Zn(2+)</name>
        <dbReference type="ChEBI" id="CHEBI:29105"/>
        <label>1</label>
    </ligand>
</feature>
<dbReference type="FunFam" id="2.110.10.10:FF:000018">
    <property type="entry name" value="Matrix metallopeptidase 25b"/>
    <property type="match status" value="1"/>
</dbReference>
<feature type="active site" evidence="9">
    <location>
        <position position="233"/>
    </location>
</feature>
<feature type="compositionally biased region" description="Low complexity" evidence="14">
    <location>
        <begin position="362"/>
        <end position="373"/>
    </location>
</feature>
<organism evidence="17">
    <name type="scientific">Odontomachus monticola</name>
    <name type="common">Trap-jaw ant</name>
    <dbReference type="NCBI Taxonomy" id="613454"/>
    <lineage>
        <taxon>Eukaryota</taxon>
        <taxon>Metazoa</taxon>
        <taxon>Ecdysozoa</taxon>
        <taxon>Arthropoda</taxon>
        <taxon>Hexapoda</taxon>
        <taxon>Insecta</taxon>
        <taxon>Pterygota</taxon>
        <taxon>Neoptera</taxon>
        <taxon>Endopterygota</taxon>
        <taxon>Hymenoptera</taxon>
        <taxon>Apocrita</taxon>
        <taxon>Aculeata</taxon>
        <taxon>Formicoidea</taxon>
        <taxon>Formicidae</taxon>
        <taxon>Ponerinae</taxon>
        <taxon>Ponerini</taxon>
        <taxon>Odontomachus</taxon>
    </lineage>
</organism>
<dbReference type="InterPro" id="IPR033739">
    <property type="entry name" value="M10A_MMP"/>
</dbReference>
<dbReference type="GO" id="GO:0005615">
    <property type="term" value="C:extracellular space"/>
    <property type="evidence" value="ECO:0007669"/>
    <property type="project" value="TreeGrafter"/>
</dbReference>
<feature type="binding site" evidence="11">
    <location>
        <position position="250"/>
    </location>
    <ligand>
        <name>Zn(2+)</name>
        <dbReference type="ChEBI" id="CHEBI:29105"/>
        <label>2</label>
        <note>catalytic</note>
    </ligand>
</feature>
<feature type="binding site" evidence="11">
    <location>
        <position position="211"/>
    </location>
    <ligand>
        <name>Ca(2+)</name>
        <dbReference type="ChEBI" id="CHEBI:29108"/>
        <label>3</label>
    </ligand>
</feature>
<dbReference type="GO" id="GO:0004222">
    <property type="term" value="F:metalloendopeptidase activity"/>
    <property type="evidence" value="ECO:0007669"/>
    <property type="project" value="InterPro"/>
</dbReference>
<dbReference type="InterPro" id="IPR000585">
    <property type="entry name" value="Hemopexin-like_dom"/>
</dbReference>
<dbReference type="PROSITE" id="PS51642">
    <property type="entry name" value="HEMOPEXIN_2"/>
    <property type="match status" value="3"/>
</dbReference>
<dbReference type="Pfam" id="PF01471">
    <property type="entry name" value="PG_binding_1"/>
    <property type="match status" value="1"/>
</dbReference>
<feature type="binding site" evidence="11">
    <location>
        <position position="397"/>
    </location>
    <ligand>
        <name>Ca(2+)</name>
        <dbReference type="ChEBI" id="CHEBI:29108"/>
        <label>4</label>
    </ligand>
</feature>
<feature type="binding site" evidence="11">
    <location>
        <position position="193"/>
    </location>
    <ligand>
        <name>Zn(2+)</name>
        <dbReference type="ChEBI" id="CHEBI:29105"/>
        <label>1</label>
    </ligand>
</feature>
<dbReference type="PRINTS" id="PR00138">
    <property type="entry name" value="MATRIXIN"/>
</dbReference>
<keyword evidence="6 10" id="KW-0862">Zinc</keyword>
<comment type="similarity">
    <text evidence="1">Belongs to the peptidase M10A family.</text>
</comment>
<evidence type="ECO:0000259" key="16">
    <source>
        <dbReference type="SMART" id="SM00235"/>
    </source>
</evidence>
<keyword evidence="5" id="KW-0378">Hydrolase</keyword>
<feature type="binding site" evidence="11">
    <location>
        <position position="541"/>
    </location>
    <ligand>
        <name>Ca(2+)</name>
        <dbReference type="ChEBI" id="CHEBI:29108"/>
        <label>5</label>
    </ligand>
</feature>
<feature type="compositionally biased region" description="Pro residues" evidence="14">
    <location>
        <begin position="288"/>
        <end position="304"/>
    </location>
</feature>
<dbReference type="SUPFAM" id="SSF50923">
    <property type="entry name" value="Hemopexin-like domain"/>
    <property type="match status" value="1"/>
</dbReference>
<dbReference type="InterPro" id="IPR002477">
    <property type="entry name" value="Peptidoglycan-bd-like"/>
</dbReference>
<feature type="binding site" evidence="11">
    <location>
        <position position="168"/>
    </location>
    <ligand>
        <name>Ca(2+)</name>
        <dbReference type="ChEBI" id="CHEBI:29108"/>
        <label>2</label>
    </ligand>
</feature>
<dbReference type="SUPFAM" id="SSF47090">
    <property type="entry name" value="PGBD-like"/>
    <property type="match status" value="1"/>
</dbReference>
<gene>
    <name evidence="17" type="primary">MMP2_OM</name>
</gene>
<comment type="cofactor">
    <cofactor evidence="11">
        <name>Zn(2+)</name>
        <dbReference type="ChEBI" id="CHEBI:29105"/>
    </cofactor>
    <text evidence="11">Binds 2 Zn(2+) ions per subunit.</text>
</comment>
<reference evidence="17" key="1">
    <citation type="journal article" date="2017" name="Toxins">
        <title>Combined Venom Gland Transcriptomic and Venom Peptidomic Analysis of the Predatory Ant Odontomachus monticola.</title>
        <authorList>
            <person name="Kazuma K."/>
            <person name="Masuko K."/>
            <person name="Konno K."/>
            <person name="Inagaki H."/>
        </authorList>
    </citation>
    <scope>NUCLEOTIDE SEQUENCE</scope>
    <source>
        <tissue evidence="17">Venom gland and sac</tissue>
    </source>
</reference>
<evidence type="ECO:0000256" key="14">
    <source>
        <dbReference type="SAM" id="MobiDB-lite"/>
    </source>
</evidence>
<feature type="binding site" evidence="11">
    <location>
        <position position="202"/>
    </location>
    <ligand>
        <name>Ca(2+)</name>
        <dbReference type="ChEBI" id="CHEBI:29108"/>
        <label>2</label>
    </ligand>
</feature>
<dbReference type="InterPro" id="IPR036375">
    <property type="entry name" value="Hemopexin-like_dom_sf"/>
</dbReference>
<dbReference type="Pfam" id="PF00413">
    <property type="entry name" value="Peptidase_M10"/>
    <property type="match status" value="1"/>
</dbReference>
<keyword evidence="2" id="KW-0645">Protease</keyword>
<dbReference type="PANTHER" id="PTHR10201:SF308">
    <property type="entry name" value="MATRIX METALLOPROTEINASE 2"/>
    <property type="match status" value="1"/>
</dbReference>
<dbReference type="SMART" id="SM00235">
    <property type="entry name" value="ZnMc"/>
    <property type="match status" value="1"/>
</dbReference>
<keyword evidence="11" id="KW-0106">Calcium</keyword>
<dbReference type="InterPro" id="IPR036365">
    <property type="entry name" value="PGBD-like_sf"/>
</dbReference>
<dbReference type="InterPro" id="IPR001818">
    <property type="entry name" value="Pept_M10_metallopeptidase"/>
</dbReference>
<dbReference type="InterPro" id="IPR024079">
    <property type="entry name" value="MetalloPept_cat_dom_sf"/>
</dbReference>
<evidence type="ECO:0000256" key="5">
    <source>
        <dbReference type="ARBA" id="ARBA00022801"/>
    </source>
</evidence>
<evidence type="ECO:0000256" key="8">
    <source>
        <dbReference type="ARBA" id="ARBA00023145"/>
    </source>
</evidence>
<evidence type="ECO:0000256" key="11">
    <source>
        <dbReference type="PIRSR" id="PIRSR621190-2"/>
    </source>
</evidence>
<feature type="binding site" evidence="11">
    <location>
        <position position="180"/>
    </location>
    <ligand>
        <name>Zn(2+)</name>
        <dbReference type="ChEBI" id="CHEBI:29105"/>
        <label>1</label>
    </ligand>
</feature>
<keyword evidence="3 10" id="KW-0479">Metal-binding</keyword>
<feature type="signal peptide" evidence="15">
    <location>
        <begin position="1"/>
        <end position="26"/>
    </location>
</feature>